<keyword evidence="9" id="KW-1185">Reference proteome</keyword>
<keyword evidence="5" id="KW-0998">Cell outer membrane</keyword>
<feature type="domain" description="RagB/SusD" evidence="6">
    <location>
        <begin position="326"/>
        <end position="466"/>
    </location>
</feature>
<evidence type="ECO:0000313" key="8">
    <source>
        <dbReference type="EMBL" id="ORL43837.1"/>
    </source>
</evidence>
<dbReference type="RefSeq" id="WP_084843245.1">
    <property type="nucleotide sequence ID" value="NZ_ARYN01000024.1"/>
</dbReference>
<proteinExistence type="inferred from homology"/>
<dbReference type="InterPro" id="IPR011990">
    <property type="entry name" value="TPR-like_helical_dom_sf"/>
</dbReference>
<dbReference type="Pfam" id="PF07980">
    <property type="entry name" value="SusD_RagB"/>
    <property type="match status" value="1"/>
</dbReference>
<name>A0A1Y1SYK3_9FLAO</name>
<evidence type="ECO:0000259" key="6">
    <source>
        <dbReference type="Pfam" id="PF07980"/>
    </source>
</evidence>
<comment type="caution">
    <text evidence="8">The sequence shown here is derived from an EMBL/GenBank/DDBJ whole genome shotgun (WGS) entry which is preliminary data.</text>
</comment>
<dbReference type="CDD" id="cd08977">
    <property type="entry name" value="SusD"/>
    <property type="match status" value="1"/>
</dbReference>
<dbReference type="AlphaFoldDB" id="A0A1Y1SYK3"/>
<sequence>MNKNNTYSKSILIFAILGLIFSCEDFVEVAPPNDRLISQSVFDNENSARSAIQGIYNQLMIIYFSNGGENSVTNLAGLSADNLETIRPTNATFLEFQENEILPDNNRNLGLWSGVYNIIYLTNSLLEGISSSDLNEDFINELAAQARFIRAFSYFYLVNLYGEVPLLLSTDYVTNAVAEREPVEEVYAQIVNDLQLAIPLLNENYTDGERTTIVRSAGKALLARVQLYRKNWIQAAELSTQVISNQQLFTLLDDLNQVFLKNSREAIWQLSPLGRGNSTTQTEEGALYVIDPTLPGIYNLQLTADLITNFSEEDQRAEFWIGYFEDNNVYYPYKYKDGYSTNNLTEYSMVLRLAEQYLIRAEARVMMGQYNLAVEDINRIKQRAGIELLDADQQWSEEDLLEILIEEKRKEFFTEWGHRWLDLKRLHLATSILSSHTSEWQPTDVLYPIPEEERMSNINLSQNEGY</sequence>
<dbReference type="GO" id="GO:0009279">
    <property type="term" value="C:cell outer membrane"/>
    <property type="evidence" value="ECO:0007669"/>
    <property type="project" value="UniProtKB-SubCell"/>
</dbReference>
<dbReference type="Gene3D" id="1.25.40.390">
    <property type="match status" value="1"/>
</dbReference>
<comment type="similarity">
    <text evidence="2">Belongs to the SusD family.</text>
</comment>
<dbReference type="PROSITE" id="PS51257">
    <property type="entry name" value="PROKAR_LIPOPROTEIN"/>
    <property type="match status" value="1"/>
</dbReference>
<organism evidence="8 9">
    <name type="scientific">Zunongwangia atlantica 22II14-10F7</name>
    <dbReference type="NCBI Taxonomy" id="1185767"/>
    <lineage>
        <taxon>Bacteria</taxon>
        <taxon>Pseudomonadati</taxon>
        <taxon>Bacteroidota</taxon>
        <taxon>Flavobacteriia</taxon>
        <taxon>Flavobacteriales</taxon>
        <taxon>Flavobacteriaceae</taxon>
        <taxon>Zunongwangia</taxon>
    </lineage>
</organism>
<dbReference type="SUPFAM" id="SSF48452">
    <property type="entry name" value="TPR-like"/>
    <property type="match status" value="1"/>
</dbReference>
<evidence type="ECO:0000256" key="1">
    <source>
        <dbReference type="ARBA" id="ARBA00004442"/>
    </source>
</evidence>
<evidence type="ECO:0000256" key="5">
    <source>
        <dbReference type="ARBA" id="ARBA00023237"/>
    </source>
</evidence>
<reference evidence="8 9" key="1">
    <citation type="submission" date="2013-04" db="EMBL/GenBank/DDBJ databases">
        <title>Zunongwangia sp. 22II14-10F7 Genome Sequencing.</title>
        <authorList>
            <person name="Lai Q."/>
            <person name="Shao Z."/>
        </authorList>
    </citation>
    <scope>NUCLEOTIDE SEQUENCE [LARGE SCALE GENOMIC DNA]</scope>
    <source>
        <strain evidence="8 9">22II14-10F7</strain>
    </source>
</reference>
<evidence type="ECO:0000313" key="9">
    <source>
        <dbReference type="Proteomes" id="UP000192746"/>
    </source>
</evidence>
<keyword evidence="3" id="KW-0732">Signal</keyword>
<dbReference type="STRING" id="1185767.IIF7_18899"/>
<evidence type="ECO:0000256" key="3">
    <source>
        <dbReference type="ARBA" id="ARBA00022729"/>
    </source>
</evidence>
<dbReference type="EMBL" id="ARYN01000024">
    <property type="protein sequence ID" value="ORL43837.1"/>
    <property type="molecule type" value="Genomic_DNA"/>
</dbReference>
<comment type="subcellular location">
    <subcellularLocation>
        <location evidence="1">Cell outer membrane</location>
    </subcellularLocation>
</comment>
<dbReference type="Pfam" id="PF14322">
    <property type="entry name" value="SusD-like_3"/>
    <property type="match status" value="1"/>
</dbReference>
<protein>
    <submittedName>
        <fullName evidence="8">SusD/RagB family protein</fullName>
    </submittedName>
</protein>
<dbReference type="Proteomes" id="UP000192746">
    <property type="component" value="Unassembled WGS sequence"/>
</dbReference>
<dbReference type="InterPro" id="IPR012944">
    <property type="entry name" value="SusD_RagB_dom"/>
</dbReference>
<evidence type="ECO:0000256" key="2">
    <source>
        <dbReference type="ARBA" id="ARBA00006275"/>
    </source>
</evidence>
<keyword evidence="4" id="KW-0472">Membrane</keyword>
<feature type="domain" description="SusD-like N-terminal" evidence="7">
    <location>
        <begin position="68"/>
        <end position="227"/>
    </location>
</feature>
<accession>A0A1Y1SYK3</accession>
<evidence type="ECO:0000256" key="4">
    <source>
        <dbReference type="ARBA" id="ARBA00023136"/>
    </source>
</evidence>
<gene>
    <name evidence="8" type="ORF">IIF7_18899</name>
</gene>
<evidence type="ECO:0000259" key="7">
    <source>
        <dbReference type="Pfam" id="PF14322"/>
    </source>
</evidence>
<dbReference type="OrthoDB" id="621570at2"/>
<dbReference type="InterPro" id="IPR033985">
    <property type="entry name" value="SusD-like_N"/>
</dbReference>